<dbReference type="Proteomes" id="UP000193920">
    <property type="component" value="Unassembled WGS sequence"/>
</dbReference>
<dbReference type="GO" id="GO:0006335">
    <property type="term" value="P:DNA replication-dependent chromatin assembly"/>
    <property type="evidence" value="ECO:0007669"/>
    <property type="project" value="InterPro"/>
</dbReference>
<dbReference type="OrthoDB" id="71227at2759"/>
<dbReference type="PROSITE" id="PS50294">
    <property type="entry name" value="WD_REPEATS_REGION"/>
    <property type="match status" value="2"/>
</dbReference>
<reference evidence="12 13" key="1">
    <citation type="submission" date="2016-08" db="EMBL/GenBank/DDBJ databases">
        <title>A Parts List for Fungal Cellulosomes Revealed by Comparative Genomics.</title>
        <authorList>
            <consortium name="DOE Joint Genome Institute"/>
            <person name="Haitjema C.H."/>
            <person name="Gilmore S.P."/>
            <person name="Henske J.K."/>
            <person name="Solomon K.V."/>
            <person name="De Groot R."/>
            <person name="Kuo A."/>
            <person name="Mondo S.J."/>
            <person name="Salamov A.A."/>
            <person name="Labutti K."/>
            <person name="Zhao Z."/>
            <person name="Chiniquy J."/>
            <person name="Barry K."/>
            <person name="Brewer H.M."/>
            <person name="Purvine S.O."/>
            <person name="Wright A.T."/>
            <person name="Boxma B."/>
            <person name="Van Alen T."/>
            <person name="Hackstein J.H."/>
            <person name="Baker S.E."/>
            <person name="Grigoriev I.V."/>
            <person name="O'Malley M.A."/>
        </authorList>
    </citation>
    <scope>NUCLEOTIDE SEQUENCE [LARGE SCALE GENOMIC DNA]</scope>
    <source>
        <strain evidence="12 13">G1</strain>
    </source>
</reference>
<dbReference type="InterPro" id="IPR045145">
    <property type="entry name" value="PTHR15271"/>
</dbReference>
<keyword evidence="4" id="KW-0677">Repeat</keyword>
<comment type="subcellular location">
    <subcellularLocation>
        <location evidence="1">Nucleus</location>
    </subcellularLocation>
</comment>
<dbReference type="PANTHER" id="PTHR15271:SF4">
    <property type="entry name" value="CHROMATIN ASSEMBLY FACTOR 1 SUBUNIT B"/>
    <property type="match status" value="1"/>
</dbReference>
<feature type="repeat" description="WD" evidence="9">
    <location>
        <begin position="155"/>
        <end position="187"/>
    </location>
</feature>
<keyword evidence="8" id="KW-0539">Nucleus</keyword>
<evidence type="ECO:0000256" key="4">
    <source>
        <dbReference type="ARBA" id="ARBA00022737"/>
    </source>
</evidence>
<comment type="caution">
    <text evidence="12">The sequence shown here is derived from an EMBL/GenBank/DDBJ whole genome shotgun (WGS) entry which is preliminary data.</text>
</comment>
<evidence type="ECO:0000313" key="12">
    <source>
        <dbReference type="EMBL" id="ORY64679.1"/>
    </source>
</evidence>
<dbReference type="Gene3D" id="2.130.10.10">
    <property type="entry name" value="YVTN repeat-like/Quinoprotein amine dehydrogenase"/>
    <property type="match status" value="2"/>
</dbReference>
<feature type="domain" description="CAF1B/HIR1 beta-propeller" evidence="11">
    <location>
        <begin position="294"/>
        <end position="504"/>
    </location>
</feature>
<dbReference type="GO" id="GO:0006334">
    <property type="term" value="P:nucleosome assembly"/>
    <property type="evidence" value="ECO:0007669"/>
    <property type="project" value="TreeGrafter"/>
</dbReference>
<feature type="compositionally biased region" description="Low complexity" evidence="10">
    <location>
        <begin position="255"/>
        <end position="273"/>
    </location>
</feature>
<dbReference type="EMBL" id="MCOG01000053">
    <property type="protein sequence ID" value="ORY64679.1"/>
    <property type="molecule type" value="Genomic_DNA"/>
</dbReference>
<evidence type="ECO:0000256" key="10">
    <source>
        <dbReference type="SAM" id="MobiDB-lite"/>
    </source>
</evidence>
<evidence type="ECO:0000313" key="13">
    <source>
        <dbReference type="Proteomes" id="UP000193920"/>
    </source>
</evidence>
<dbReference type="PROSITE" id="PS00678">
    <property type="entry name" value="WD_REPEATS_1"/>
    <property type="match status" value="1"/>
</dbReference>
<feature type="repeat" description="WD" evidence="9">
    <location>
        <begin position="57"/>
        <end position="98"/>
    </location>
</feature>
<dbReference type="GO" id="GO:0006281">
    <property type="term" value="P:DNA repair"/>
    <property type="evidence" value="ECO:0007669"/>
    <property type="project" value="UniProtKB-KW"/>
</dbReference>
<feature type="compositionally biased region" description="Polar residues" evidence="10">
    <location>
        <begin position="274"/>
        <end position="283"/>
    </location>
</feature>
<dbReference type="InterPro" id="IPR036322">
    <property type="entry name" value="WD40_repeat_dom_sf"/>
</dbReference>
<feature type="compositionally biased region" description="Low complexity" evidence="10">
    <location>
        <begin position="284"/>
        <end position="303"/>
    </location>
</feature>
<organism evidence="12 13">
    <name type="scientific">Neocallimastix californiae</name>
    <dbReference type="NCBI Taxonomy" id="1754190"/>
    <lineage>
        <taxon>Eukaryota</taxon>
        <taxon>Fungi</taxon>
        <taxon>Fungi incertae sedis</taxon>
        <taxon>Chytridiomycota</taxon>
        <taxon>Chytridiomycota incertae sedis</taxon>
        <taxon>Neocallimastigomycetes</taxon>
        <taxon>Neocallimastigales</taxon>
        <taxon>Neocallimastigaceae</taxon>
        <taxon>Neocallimastix</taxon>
    </lineage>
</organism>
<name>A0A1Y2DZN1_9FUNG</name>
<evidence type="ECO:0000256" key="1">
    <source>
        <dbReference type="ARBA" id="ARBA00004123"/>
    </source>
</evidence>
<evidence type="ECO:0000256" key="8">
    <source>
        <dbReference type="ARBA" id="ARBA00023242"/>
    </source>
</evidence>
<dbReference type="PROSITE" id="PS50082">
    <property type="entry name" value="WD_REPEATS_2"/>
    <property type="match status" value="3"/>
</dbReference>
<dbReference type="PANTHER" id="PTHR15271">
    <property type="entry name" value="CHROMATIN ASSEMBLY FACTOR 1 SUBUNIT B"/>
    <property type="match status" value="1"/>
</dbReference>
<protein>
    <submittedName>
        <fullName evidence="12">WD40 repeat-like protein</fullName>
    </submittedName>
</protein>
<dbReference type="GO" id="GO:1990426">
    <property type="term" value="P:mitotic recombination-dependent replication fork processing"/>
    <property type="evidence" value="ECO:0007669"/>
    <property type="project" value="EnsemblFungi"/>
</dbReference>
<feature type="domain" description="CAF1B/HIR1 beta-propeller" evidence="11">
    <location>
        <begin position="1"/>
        <end position="204"/>
    </location>
</feature>
<dbReference type="AlphaFoldDB" id="A0A1Y2DZN1"/>
<feature type="repeat" description="WD" evidence="9">
    <location>
        <begin position="113"/>
        <end position="154"/>
    </location>
</feature>
<sequence length="579" mass="64407">MKAKTLQIHWHDRQPIFSIDFEPCGKGRLATAGGDENIWKIIKENNEPPHIEYLSSLNRHTASVNVVRFSPKGAILASAGDDGNIILWQQSEQKEVLFGEEEDNFNKETWRIVSMLSSDIYDIAWSPDAKYILSGSIDNTAKIWDVKRNALIYNISDHSHFVQGVAWDPLGEYIATQSSDRYVNVYSYQFKKNGAIVVTNIGKFSKMDIKTKVENNEDDKKEGHNNNNNNNNSNNTNTNGNTMLPPPPSPKRTKSNSSPIPSPINLSVNNSPVKTSSIESTPKPTSNISSSPVNSSPTSTSTNVKIQTKSNRIYHDETLTSFFRRLSFTSDGSLLLTPAGQYRGCVLPASKKKDENISSTQPDLKNTVYIYTRGGLNRLPMAHLPGHKKPAIAVRCNPIKYKLRNYKKEETEINANSNPNSTTSSPTKTKVSSFINLPYRLIYAVATQDSVLIYDTQQTTPLVLLTNLHYATFTDIAWSYDGCTLMLASTDGYCSIVSFENNELGEPYDKENPMEITNEEPTTVKTIVANIPTKVVSPSINNINIINPSNIKRKSTSIDNTSASTISSRTDETVSIFLI</sequence>
<dbReference type="GO" id="GO:0043596">
    <property type="term" value="C:nuclear replication fork"/>
    <property type="evidence" value="ECO:0007669"/>
    <property type="project" value="EnsemblFungi"/>
</dbReference>
<keyword evidence="3 9" id="KW-0853">WD repeat</keyword>
<evidence type="ECO:0000256" key="7">
    <source>
        <dbReference type="ARBA" id="ARBA00023204"/>
    </source>
</evidence>
<evidence type="ECO:0000256" key="9">
    <source>
        <dbReference type="PROSITE-ProRule" id="PRU00221"/>
    </source>
</evidence>
<dbReference type="SMART" id="SM00320">
    <property type="entry name" value="WD40"/>
    <property type="match status" value="6"/>
</dbReference>
<dbReference type="Pfam" id="PF24105">
    <property type="entry name" value="Beta-prop_CAF1B_HIR1"/>
    <property type="match status" value="2"/>
</dbReference>
<dbReference type="InterPro" id="IPR055410">
    <property type="entry name" value="Beta-prop_CAF1B_HIR1"/>
</dbReference>
<dbReference type="GO" id="GO:0033186">
    <property type="term" value="C:CAF-1 complex"/>
    <property type="evidence" value="ECO:0007669"/>
    <property type="project" value="EnsemblFungi"/>
</dbReference>
<feature type="region of interest" description="Disordered" evidence="10">
    <location>
        <begin position="215"/>
        <end position="304"/>
    </location>
</feature>
<evidence type="ECO:0000259" key="11">
    <source>
        <dbReference type="Pfam" id="PF24105"/>
    </source>
</evidence>
<keyword evidence="5" id="KW-0227">DNA damage</keyword>
<evidence type="ECO:0000256" key="3">
    <source>
        <dbReference type="ARBA" id="ARBA00022574"/>
    </source>
</evidence>
<keyword evidence="13" id="KW-1185">Reference proteome</keyword>
<gene>
    <name evidence="12" type="ORF">LY90DRAFT_406899</name>
</gene>
<evidence type="ECO:0000256" key="5">
    <source>
        <dbReference type="ARBA" id="ARBA00022763"/>
    </source>
</evidence>
<proteinExistence type="inferred from homology"/>
<keyword evidence="6" id="KW-0156">Chromatin regulator</keyword>
<dbReference type="STRING" id="1754190.A0A1Y2DZN1"/>
<accession>A0A1Y2DZN1</accession>
<dbReference type="InterPro" id="IPR019775">
    <property type="entry name" value="WD40_repeat_CS"/>
</dbReference>
<feature type="compositionally biased region" description="Basic and acidic residues" evidence="10">
    <location>
        <begin position="215"/>
        <end position="224"/>
    </location>
</feature>
<keyword evidence="7" id="KW-0234">DNA repair</keyword>
<feature type="compositionally biased region" description="Low complexity" evidence="10">
    <location>
        <begin position="225"/>
        <end position="242"/>
    </location>
</feature>
<evidence type="ECO:0000256" key="2">
    <source>
        <dbReference type="ARBA" id="ARBA00007306"/>
    </source>
</evidence>
<evidence type="ECO:0000256" key="6">
    <source>
        <dbReference type="ARBA" id="ARBA00022853"/>
    </source>
</evidence>
<dbReference type="InterPro" id="IPR001680">
    <property type="entry name" value="WD40_rpt"/>
</dbReference>
<comment type="similarity">
    <text evidence="2">Belongs to the WD repeat HIR1 family.</text>
</comment>
<dbReference type="InterPro" id="IPR015943">
    <property type="entry name" value="WD40/YVTN_repeat-like_dom_sf"/>
</dbReference>
<dbReference type="SUPFAM" id="SSF50978">
    <property type="entry name" value="WD40 repeat-like"/>
    <property type="match status" value="1"/>
</dbReference>